<feature type="binding site" evidence="6">
    <location>
        <begin position="30"/>
        <end position="35"/>
    </location>
    <ligand>
        <name>ATP</name>
        <dbReference type="ChEBI" id="CHEBI:30616"/>
    </ligand>
</feature>
<dbReference type="GO" id="GO:0006400">
    <property type="term" value="P:tRNA modification"/>
    <property type="evidence" value="ECO:0007669"/>
    <property type="project" value="UniProtKB-UniRule"/>
</dbReference>
<dbReference type="Gene3D" id="1.20.59.20">
    <property type="match status" value="1"/>
</dbReference>
<dbReference type="CDD" id="cd01992">
    <property type="entry name" value="TilS_N"/>
    <property type="match status" value="1"/>
</dbReference>
<evidence type="ECO:0000259" key="7">
    <source>
        <dbReference type="Pfam" id="PF01171"/>
    </source>
</evidence>
<dbReference type="Pfam" id="PF01171">
    <property type="entry name" value="ATP_bind_3"/>
    <property type="match status" value="1"/>
</dbReference>
<dbReference type="PANTHER" id="PTHR43033:SF1">
    <property type="entry name" value="TRNA(ILE)-LYSIDINE SYNTHASE-RELATED"/>
    <property type="match status" value="1"/>
</dbReference>
<dbReference type="SUPFAM" id="SSF82829">
    <property type="entry name" value="MesJ substrate recognition domain-like"/>
    <property type="match status" value="1"/>
</dbReference>
<organism evidence="8 9">
    <name type="scientific">Candidatus Electronema aureum</name>
    <dbReference type="NCBI Taxonomy" id="2005002"/>
    <lineage>
        <taxon>Bacteria</taxon>
        <taxon>Pseudomonadati</taxon>
        <taxon>Thermodesulfobacteriota</taxon>
        <taxon>Desulfobulbia</taxon>
        <taxon>Desulfobulbales</taxon>
        <taxon>Desulfobulbaceae</taxon>
        <taxon>Candidatus Electronema</taxon>
    </lineage>
</organism>
<feature type="domain" description="tRNA(Ile)-lysidine/2-thiocytidine synthase N-terminal" evidence="7">
    <location>
        <begin position="25"/>
        <end position="205"/>
    </location>
</feature>
<dbReference type="GO" id="GO:0032267">
    <property type="term" value="F:tRNA(Ile)-lysidine synthase activity"/>
    <property type="evidence" value="ECO:0007669"/>
    <property type="project" value="UniProtKB-EC"/>
</dbReference>
<keyword evidence="3 6" id="KW-0547">Nucleotide-binding</keyword>
<dbReference type="InterPro" id="IPR014729">
    <property type="entry name" value="Rossmann-like_a/b/a_fold"/>
</dbReference>
<evidence type="ECO:0000313" key="9">
    <source>
        <dbReference type="Proteomes" id="UP000316238"/>
    </source>
</evidence>
<evidence type="ECO:0000256" key="3">
    <source>
        <dbReference type="ARBA" id="ARBA00022741"/>
    </source>
</evidence>
<keyword evidence="1 6" id="KW-0436">Ligase</keyword>
<gene>
    <name evidence="6" type="primary">tilS</name>
    <name evidence="8" type="ORF">CDV28_13712</name>
</gene>
<proteinExistence type="inferred from homology"/>
<keyword evidence="6" id="KW-0963">Cytoplasm</keyword>
<keyword evidence="9" id="KW-1185">Reference proteome</keyword>
<dbReference type="InterPro" id="IPR012094">
    <property type="entry name" value="tRNA_Ile_lys_synt"/>
</dbReference>
<dbReference type="EMBL" id="NQJD01000037">
    <property type="protein sequence ID" value="TAA74159.1"/>
    <property type="molecule type" value="Genomic_DNA"/>
</dbReference>
<evidence type="ECO:0000256" key="1">
    <source>
        <dbReference type="ARBA" id="ARBA00022598"/>
    </source>
</evidence>
<comment type="domain">
    <text evidence="6">The N-terminal region contains the highly conserved SGGXDS motif, predicted to be a P-loop motif involved in ATP binding.</text>
</comment>
<dbReference type="EC" id="6.3.4.19" evidence="6"/>
<sequence>MTKQLENHFLRMLTGSCGINEHAGIVAAVSGGPDSMALLHLLASARKILRLELVAVWVDHGLRPTETPQEKETVAAATEKLGIPFLPKTADVTAYAQEKHLSIEHAARELRYAILREVAKNCSASAIAVGHTADDQAEEVLIRLLRGSGRKGLAGMSMKSGEIIRPLLRTNKQDLLAWLTQRDIPHCFDSSNNDRKFLRNRVRHELLPFLCEQFEPGIKNSLLKTADSLAVDEDLLEEMTTDAWQQVVQEEDDTLRLLREPFRVLHPALQRRTIEQLLWRMGSKAKYDHILLIIEATLNGRNRSELHLSSGLRVGVFVGWLEFSYPAGHRAWRGRLLEATPAPSVAPLAPAHRQTQG</sequence>
<dbReference type="GO" id="GO:0005524">
    <property type="term" value="F:ATP binding"/>
    <property type="evidence" value="ECO:0007669"/>
    <property type="project" value="UniProtKB-UniRule"/>
</dbReference>
<comment type="catalytic activity">
    <reaction evidence="5 6">
        <text>cytidine(34) in tRNA(Ile2) + L-lysine + ATP = lysidine(34) in tRNA(Ile2) + AMP + diphosphate + H(+)</text>
        <dbReference type="Rhea" id="RHEA:43744"/>
        <dbReference type="Rhea" id="RHEA-COMP:10625"/>
        <dbReference type="Rhea" id="RHEA-COMP:10670"/>
        <dbReference type="ChEBI" id="CHEBI:15378"/>
        <dbReference type="ChEBI" id="CHEBI:30616"/>
        <dbReference type="ChEBI" id="CHEBI:32551"/>
        <dbReference type="ChEBI" id="CHEBI:33019"/>
        <dbReference type="ChEBI" id="CHEBI:82748"/>
        <dbReference type="ChEBI" id="CHEBI:83665"/>
        <dbReference type="ChEBI" id="CHEBI:456215"/>
        <dbReference type="EC" id="6.3.4.19"/>
    </reaction>
</comment>
<reference evidence="8" key="1">
    <citation type="submission" date="2017-07" db="EMBL/GenBank/DDBJ databases">
        <title>The cable genome - Insights into the physiology and evolution of filamentous bacteria capable of sulfide oxidation via long distance electron transfer.</title>
        <authorList>
            <person name="Thorup C."/>
            <person name="Bjerg J.T."/>
            <person name="Schreiber L."/>
            <person name="Nielsen L.P."/>
            <person name="Kjeldsen K.U."/>
            <person name="Boesen T."/>
            <person name="Boggild A."/>
            <person name="Meysman F."/>
            <person name="Geelhoed J."/>
            <person name="Schramm A."/>
        </authorList>
    </citation>
    <scope>NUCLEOTIDE SEQUENCE [LARGE SCALE GENOMIC DNA]</scope>
    <source>
        <strain evidence="8">GS</strain>
    </source>
</reference>
<dbReference type="AlphaFoldDB" id="A0A521FZG5"/>
<evidence type="ECO:0000256" key="6">
    <source>
        <dbReference type="HAMAP-Rule" id="MF_01161"/>
    </source>
</evidence>
<dbReference type="Proteomes" id="UP000316238">
    <property type="component" value="Unassembled WGS sequence"/>
</dbReference>
<dbReference type="SUPFAM" id="SSF52402">
    <property type="entry name" value="Adenine nucleotide alpha hydrolases-like"/>
    <property type="match status" value="1"/>
</dbReference>
<evidence type="ECO:0000256" key="5">
    <source>
        <dbReference type="ARBA" id="ARBA00048539"/>
    </source>
</evidence>
<keyword evidence="4 6" id="KW-0067">ATP-binding</keyword>
<dbReference type="HAMAP" id="MF_01161">
    <property type="entry name" value="tRNA_Ile_lys_synt"/>
    <property type="match status" value="1"/>
</dbReference>
<evidence type="ECO:0000256" key="4">
    <source>
        <dbReference type="ARBA" id="ARBA00022840"/>
    </source>
</evidence>
<protein>
    <recommendedName>
        <fullName evidence="6">tRNA(Ile)-lysidine synthase</fullName>
        <ecNumber evidence="6">6.3.4.19</ecNumber>
    </recommendedName>
    <alternativeName>
        <fullName evidence="6">tRNA(Ile)-2-lysyl-cytidine synthase</fullName>
    </alternativeName>
    <alternativeName>
        <fullName evidence="6">tRNA(Ile)-lysidine synthetase</fullName>
    </alternativeName>
</protein>
<comment type="similarity">
    <text evidence="6">Belongs to the tRNA(Ile)-lysidine synthase family.</text>
</comment>
<keyword evidence="2 6" id="KW-0819">tRNA processing</keyword>
<evidence type="ECO:0000313" key="8">
    <source>
        <dbReference type="EMBL" id="TAA74159.1"/>
    </source>
</evidence>
<evidence type="ECO:0000256" key="2">
    <source>
        <dbReference type="ARBA" id="ARBA00022694"/>
    </source>
</evidence>
<comment type="subcellular location">
    <subcellularLocation>
        <location evidence="6">Cytoplasm</location>
    </subcellularLocation>
</comment>
<accession>A0A521FZG5</accession>
<name>A0A521FZG5_9BACT</name>
<dbReference type="GO" id="GO:0005737">
    <property type="term" value="C:cytoplasm"/>
    <property type="evidence" value="ECO:0007669"/>
    <property type="project" value="UniProtKB-SubCell"/>
</dbReference>
<dbReference type="NCBIfam" id="TIGR02432">
    <property type="entry name" value="lysidine_TilS_N"/>
    <property type="match status" value="1"/>
</dbReference>
<dbReference type="Gene3D" id="3.40.50.620">
    <property type="entry name" value="HUPs"/>
    <property type="match status" value="1"/>
</dbReference>
<dbReference type="PANTHER" id="PTHR43033">
    <property type="entry name" value="TRNA(ILE)-LYSIDINE SYNTHASE-RELATED"/>
    <property type="match status" value="1"/>
</dbReference>
<dbReference type="InterPro" id="IPR011063">
    <property type="entry name" value="TilS/TtcA_N"/>
</dbReference>
<dbReference type="InterPro" id="IPR012795">
    <property type="entry name" value="tRNA_Ile_lys_synt_N"/>
</dbReference>
<comment type="function">
    <text evidence="6">Ligates lysine onto the cytidine present at position 34 of the AUA codon-specific tRNA(Ile) that contains the anticodon CAU, in an ATP-dependent manner. Cytidine is converted to lysidine, thus changing the amino acid specificity of the tRNA from methionine to isoleucine.</text>
</comment>
<comment type="caution">
    <text evidence="8">The sequence shown here is derived from an EMBL/GenBank/DDBJ whole genome shotgun (WGS) entry which is preliminary data.</text>
</comment>